<dbReference type="SMART" id="SM00062">
    <property type="entry name" value="PBPb"/>
    <property type="match status" value="1"/>
</dbReference>
<accession>A0ABT4LNQ2</accession>
<dbReference type="Gene3D" id="3.40.190.10">
    <property type="entry name" value="Periplasmic binding protein-like II"/>
    <property type="match status" value="2"/>
</dbReference>
<proteinExistence type="predicted"/>
<dbReference type="SUPFAM" id="SSF53850">
    <property type="entry name" value="Periplasmic binding protein-like II"/>
    <property type="match status" value="1"/>
</dbReference>
<dbReference type="PANTHER" id="PTHR38834:SF3">
    <property type="entry name" value="SOLUTE-BINDING PROTEIN FAMILY 3_N-TERMINAL DOMAIN-CONTAINING PROTEIN"/>
    <property type="match status" value="1"/>
</dbReference>
<comment type="caution">
    <text evidence="2">The sequence shown here is derived from an EMBL/GenBank/DDBJ whole genome shotgun (WGS) entry which is preliminary data.</text>
</comment>
<dbReference type="InterPro" id="IPR001638">
    <property type="entry name" value="Solute-binding_3/MltF_N"/>
</dbReference>
<reference evidence="2" key="1">
    <citation type="submission" date="2022-12" db="EMBL/GenBank/DDBJ databases">
        <title>Bacterial isolates from different developmental stages of Nematostella vectensis.</title>
        <authorList>
            <person name="Fraune S."/>
        </authorList>
    </citation>
    <scope>NUCLEOTIDE SEQUENCE</scope>
    <source>
        <strain evidence="2">G21630-S1</strain>
    </source>
</reference>
<evidence type="ECO:0000259" key="1">
    <source>
        <dbReference type="SMART" id="SM00062"/>
    </source>
</evidence>
<protein>
    <submittedName>
        <fullName evidence="2">Transporter substrate-binding domain-containing protein</fullName>
    </submittedName>
</protein>
<sequence>MSSYSPVKWQTLALAALVYILPPLHTGIAQESKRLINMACSPFAPYKIGTAEQGREGIDVEVMRAAFAQSGHEISTTFYPWKRSVKLVETGQADGLCGCSYLPEREEVFRFSDLLGNHSQGVFLAKGVELERFDSLEDLRGLTVAAVRGYAPHQELLDHGIKVQEATDDQQLLSMLQNERVQAIYSYRDIVLYTMSHQGGSGNVQYRELNSQPYYLCFSEELEDVDELLEDFNRGLRVIRYNGTYQKIWKSYQ</sequence>
<dbReference type="Proteomes" id="UP001069802">
    <property type="component" value="Unassembled WGS sequence"/>
</dbReference>
<evidence type="ECO:0000313" key="2">
    <source>
        <dbReference type="EMBL" id="MCZ4281956.1"/>
    </source>
</evidence>
<organism evidence="2 3">
    <name type="scientific">Kiloniella laminariae</name>
    <dbReference type="NCBI Taxonomy" id="454162"/>
    <lineage>
        <taxon>Bacteria</taxon>
        <taxon>Pseudomonadati</taxon>
        <taxon>Pseudomonadota</taxon>
        <taxon>Alphaproteobacteria</taxon>
        <taxon>Rhodospirillales</taxon>
        <taxon>Kiloniellaceae</taxon>
        <taxon>Kiloniella</taxon>
    </lineage>
</organism>
<dbReference type="RefSeq" id="WP_269424117.1">
    <property type="nucleotide sequence ID" value="NZ_JAPWGY010000005.1"/>
</dbReference>
<name>A0ABT4LNQ2_9PROT</name>
<feature type="domain" description="Solute-binding protein family 3/N-terminal" evidence="1">
    <location>
        <begin position="45"/>
        <end position="253"/>
    </location>
</feature>
<evidence type="ECO:0000313" key="3">
    <source>
        <dbReference type="Proteomes" id="UP001069802"/>
    </source>
</evidence>
<dbReference type="EMBL" id="JAPWGY010000005">
    <property type="protein sequence ID" value="MCZ4281956.1"/>
    <property type="molecule type" value="Genomic_DNA"/>
</dbReference>
<keyword evidence="3" id="KW-1185">Reference proteome</keyword>
<gene>
    <name evidence="2" type="ORF">O4H49_14285</name>
</gene>
<dbReference type="Pfam" id="PF00497">
    <property type="entry name" value="SBP_bac_3"/>
    <property type="match status" value="1"/>
</dbReference>
<dbReference type="PANTHER" id="PTHR38834">
    <property type="entry name" value="PERIPLASMIC SUBSTRATE BINDING PROTEIN FAMILY 3"/>
    <property type="match status" value="1"/>
</dbReference>